<feature type="region of interest" description="Disordered" evidence="1">
    <location>
        <begin position="156"/>
        <end position="228"/>
    </location>
</feature>
<feature type="compositionally biased region" description="Polar residues" evidence="1">
    <location>
        <begin position="181"/>
        <end position="194"/>
    </location>
</feature>
<feature type="region of interest" description="Disordered" evidence="1">
    <location>
        <begin position="263"/>
        <end position="291"/>
    </location>
</feature>
<evidence type="ECO:0000256" key="1">
    <source>
        <dbReference type="SAM" id="MobiDB-lite"/>
    </source>
</evidence>
<proteinExistence type="predicted"/>
<name>A0A2P1P8J5_9RICK</name>
<dbReference type="InterPro" id="IPR021277">
    <property type="entry name" value="DUF2610"/>
</dbReference>
<dbReference type="AlphaFoldDB" id="A0A2P1P8J5"/>
<dbReference type="OrthoDB" id="7165659at2"/>
<gene>
    <name evidence="2" type="ORF">phytr_6420</name>
</gene>
<feature type="compositionally biased region" description="Polar residues" evidence="1">
    <location>
        <begin position="208"/>
        <end position="220"/>
    </location>
</feature>
<evidence type="ECO:0008006" key="4">
    <source>
        <dbReference type="Google" id="ProtNLM"/>
    </source>
</evidence>
<organism evidence="2 3">
    <name type="scientific">Candidatus Phycorickettsia trachydisci</name>
    <dbReference type="NCBI Taxonomy" id="2115978"/>
    <lineage>
        <taxon>Bacteria</taxon>
        <taxon>Pseudomonadati</taxon>
        <taxon>Pseudomonadota</taxon>
        <taxon>Alphaproteobacteria</taxon>
        <taxon>Rickettsiales</taxon>
        <taxon>Rickettsiaceae</taxon>
        <taxon>Candidatus Phycorickettsia</taxon>
    </lineage>
</organism>
<feature type="compositionally biased region" description="Basic and acidic residues" evidence="1">
    <location>
        <begin position="269"/>
        <end position="278"/>
    </location>
</feature>
<keyword evidence="3" id="KW-1185">Reference proteome</keyword>
<evidence type="ECO:0000313" key="2">
    <source>
        <dbReference type="EMBL" id="AVP87583.1"/>
    </source>
</evidence>
<reference evidence="2 3" key="1">
    <citation type="submission" date="2018-03" db="EMBL/GenBank/DDBJ databases">
        <title>A gene transfer event suggests a long-term partnership between eustigmatophyte algae and a novel lineage of endosymbiotic bacteria.</title>
        <authorList>
            <person name="Yurchenko T."/>
            <person name="Sevcikova T."/>
            <person name="Pribyl P."/>
            <person name="El Karkouri K."/>
            <person name="Klimes V."/>
            <person name="Amaral R."/>
            <person name="Zbrankova V."/>
            <person name="Kim E."/>
            <person name="Raoult D."/>
            <person name="Santos L.M.A."/>
            <person name="Elias M."/>
        </authorList>
    </citation>
    <scope>NUCLEOTIDE SEQUENCE [LARGE SCALE GENOMIC DNA]</scope>
    <source>
        <strain evidence="2">CCALA 838</strain>
    </source>
</reference>
<dbReference type="EMBL" id="CP027845">
    <property type="protein sequence ID" value="AVP87583.1"/>
    <property type="molecule type" value="Genomic_DNA"/>
</dbReference>
<dbReference type="RefSeq" id="WP_106874440.1">
    <property type="nucleotide sequence ID" value="NZ_CP027845.1"/>
</dbReference>
<dbReference type="Proteomes" id="UP000241762">
    <property type="component" value="Chromosome"/>
</dbReference>
<feature type="compositionally biased region" description="Polar residues" evidence="1">
    <location>
        <begin position="156"/>
        <end position="170"/>
    </location>
</feature>
<sequence>MKKFTINCDFGGQMSPFTIFIGEPESEHHPLHFQADWLSKERNGTIPSQVMDAIAKLKELADKNKVSLEELCVYALGSVGADETQAIEAEGDQANTERGNVATDSYEASTENVQIQEGVDTSTSGELVNQEVVDEVVGEESSDQGDGNMVVNEELSSQEVVDASSSQELPSQEVVGMSANPELSSQEVSDNTSVEGGVNESVLAEEATVTNEDQTNQQAENAGDDITVSENNLDTQITAEENVDASVEEQVVVAENNVSTGQQNLVQNVDEKTVDKINDQQAISSEPKKDQ</sequence>
<accession>A0A2P1P8J5</accession>
<dbReference type="KEGG" id="ptc:phytr_6420"/>
<dbReference type="Pfam" id="PF11020">
    <property type="entry name" value="DUF2610"/>
    <property type="match status" value="1"/>
</dbReference>
<protein>
    <recommendedName>
        <fullName evidence="4">DUF2610 domain-containing protein</fullName>
    </recommendedName>
</protein>
<evidence type="ECO:0000313" key="3">
    <source>
        <dbReference type="Proteomes" id="UP000241762"/>
    </source>
</evidence>